<feature type="region of interest" description="Disordered" evidence="1">
    <location>
        <begin position="258"/>
        <end position="301"/>
    </location>
</feature>
<proteinExistence type="predicted"/>
<reference evidence="3 4" key="1">
    <citation type="submission" date="2024-01" db="EMBL/GenBank/DDBJ databases">
        <title>The genomes of 5 underutilized Papilionoideae crops provide insights into root nodulation and disease resistanc.</title>
        <authorList>
            <person name="Jiang F."/>
        </authorList>
    </citation>
    <scope>NUCLEOTIDE SEQUENCE [LARGE SCALE GENOMIC DNA]</scope>
    <source>
        <strain evidence="3">LVBAO_FW01</strain>
        <tissue evidence="3">Leaves</tissue>
    </source>
</reference>
<accession>A0AAN9QAV9</accession>
<dbReference type="PROSITE" id="PS50969">
    <property type="entry name" value="FCP1"/>
    <property type="match status" value="1"/>
</dbReference>
<evidence type="ECO:0000313" key="4">
    <source>
        <dbReference type="Proteomes" id="UP001367508"/>
    </source>
</evidence>
<dbReference type="EMBL" id="JAYMYQ010000005">
    <property type="protein sequence ID" value="KAK7328427.1"/>
    <property type="molecule type" value="Genomic_DNA"/>
</dbReference>
<feature type="compositionally biased region" description="Basic and acidic residues" evidence="1">
    <location>
        <begin position="278"/>
        <end position="296"/>
    </location>
</feature>
<name>A0AAN9QAV9_CANGL</name>
<dbReference type="Gene3D" id="3.40.50.1000">
    <property type="entry name" value="HAD superfamily/HAD-like"/>
    <property type="match status" value="1"/>
</dbReference>
<evidence type="ECO:0000256" key="1">
    <source>
        <dbReference type="SAM" id="MobiDB-lite"/>
    </source>
</evidence>
<dbReference type="Pfam" id="PF03031">
    <property type="entry name" value="NIF"/>
    <property type="match status" value="1"/>
</dbReference>
<gene>
    <name evidence="3" type="ORF">VNO77_22533</name>
</gene>
<dbReference type="SUPFAM" id="SSF56784">
    <property type="entry name" value="HAD-like"/>
    <property type="match status" value="1"/>
</dbReference>
<dbReference type="Proteomes" id="UP001367508">
    <property type="component" value="Unassembled WGS sequence"/>
</dbReference>
<keyword evidence="4" id="KW-1185">Reference proteome</keyword>
<organism evidence="3 4">
    <name type="scientific">Canavalia gladiata</name>
    <name type="common">Sword bean</name>
    <name type="synonym">Dolichos gladiatus</name>
    <dbReference type="NCBI Taxonomy" id="3824"/>
    <lineage>
        <taxon>Eukaryota</taxon>
        <taxon>Viridiplantae</taxon>
        <taxon>Streptophyta</taxon>
        <taxon>Embryophyta</taxon>
        <taxon>Tracheophyta</taxon>
        <taxon>Spermatophyta</taxon>
        <taxon>Magnoliopsida</taxon>
        <taxon>eudicotyledons</taxon>
        <taxon>Gunneridae</taxon>
        <taxon>Pentapetalae</taxon>
        <taxon>rosids</taxon>
        <taxon>fabids</taxon>
        <taxon>Fabales</taxon>
        <taxon>Fabaceae</taxon>
        <taxon>Papilionoideae</taxon>
        <taxon>50 kb inversion clade</taxon>
        <taxon>NPAAA clade</taxon>
        <taxon>indigoferoid/millettioid clade</taxon>
        <taxon>Phaseoleae</taxon>
        <taxon>Canavalia</taxon>
    </lineage>
</organism>
<dbReference type="AlphaFoldDB" id="A0AAN9QAV9"/>
<feature type="compositionally biased region" description="Polar residues" evidence="1">
    <location>
        <begin position="17"/>
        <end position="30"/>
    </location>
</feature>
<dbReference type="InterPro" id="IPR004274">
    <property type="entry name" value="FCP1_dom"/>
</dbReference>
<dbReference type="InterPro" id="IPR050365">
    <property type="entry name" value="TIM50"/>
</dbReference>
<protein>
    <recommendedName>
        <fullName evidence="2">FCP1 homology domain-containing protein</fullName>
    </recommendedName>
</protein>
<dbReference type="FunFam" id="3.40.50.1000:FF:000257">
    <property type="entry name" value="Haloacid dehalogenase-like hydrolase (HAD) superfamily protein"/>
    <property type="match status" value="1"/>
</dbReference>
<dbReference type="InterPro" id="IPR023214">
    <property type="entry name" value="HAD_sf"/>
</dbReference>
<feature type="region of interest" description="Disordered" evidence="1">
    <location>
        <begin position="15"/>
        <end position="45"/>
    </location>
</feature>
<dbReference type="PANTHER" id="PTHR12210">
    <property type="entry name" value="DULLARD PROTEIN PHOSPHATASE"/>
    <property type="match status" value="1"/>
</dbReference>
<dbReference type="SMART" id="SM00577">
    <property type="entry name" value="CPDc"/>
    <property type="match status" value="1"/>
</dbReference>
<sequence length="644" mass="72668">MDVVNELNVGPPAITSLEGSLTNTEEVNSSQQQKMAKKKKKQDNVIECEDPEFSLDNSSPEMGATTKHPLHEHLALPNLLCYQTIVELNSTQKNEKSKRQKTKHNAIESNVNGCCAPENTFSSEISEPALDVPLEFPVQCITTDSITRQSCVEASICQGCNEEKEKNMTNKTAENRNGQCDVQEVCCNNFLVVASPELFAEENGLEVVKLKIEQGINDNIPSPKDKSGFVKNTSLVKKNDDDPAVYDTSDKNQYVKTYSRRKNSDCRRNSGYSSPENCNKEQTKQDYHEDDSHKFSDGSPTVGLMDKETKLLSDQITLQSGVAAAEIKLRADNTHEQRFMTTSSVIDDPVEQLETNGRPLDHTEITRNDLCCAGDVSDLSLVTVKDGHSKISKFSLDRTVASNSKNKLLILDVNGLLADFVSDTWRYRPEPEPDFWLKRKKVYKRPFCDDFLQFCFDRFHVGVWSSRTKRNVDEAIKYLIGESASKLLFCWNQSHCTTTEFTTVENRNKPLVLKELRKLWEKAEPGLPWEKGEFNESNTLLLDDSPYKALMNPMHTAIFPYSYLYYDTTDSSLGPGGDLRVYLEGLAMADNVQEYVLANPFGQRPIRETNPSWVYYRKVIESVKNSQNAKSSSPGREPTAQNNV</sequence>
<comment type="caution">
    <text evidence="3">The sequence shown here is derived from an EMBL/GenBank/DDBJ whole genome shotgun (WGS) entry which is preliminary data.</text>
</comment>
<evidence type="ECO:0000259" key="2">
    <source>
        <dbReference type="PROSITE" id="PS50969"/>
    </source>
</evidence>
<feature type="domain" description="FCP1 homology" evidence="2">
    <location>
        <begin position="402"/>
        <end position="586"/>
    </location>
</feature>
<dbReference type="InterPro" id="IPR036412">
    <property type="entry name" value="HAD-like_sf"/>
</dbReference>
<evidence type="ECO:0000313" key="3">
    <source>
        <dbReference type="EMBL" id="KAK7328427.1"/>
    </source>
</evidence>